<organism evidence="2 3">
    <name type="scientific">Isoptericola hypogeus</name>
    <dbReference type="NCBI Taxonomy" id="300179"/>
    <lineage>
        <taxon>Bacteria</taxon>
        <taxon>Bacillati</taxon>
        <taxon>Actinomycetota</taxon>
        <taxon>Actinomycetes</taxon>
        <taxon>Micrococcales</taxon>
        <taxon>Promicromonosporaceae</taxon>
        <taxon>Isoptericola</taxon>
    </lineage>
</organism>
<protein>
    <submittedName>
        <fullName evidence="2">ROK family transcriptional regulator</fullName>
    </submittedName>
</protein>
<comment type="caution">
    <text evidence="2">The sequence shown here is derived from an EMBL/GenBank/DDBJ whole genome shotgun (WGS) entry which is preliminary data.</text>
</comment>
<name>A0ABP4VGI5_9MICO</name>
<sequence>MDTSPAVPPAPAPTTASAGTDLVLGLGVEVARDRVRVALVDSGGTVRARAERRDVPATPAVRARAVAALAHSASEDVEARLDGGRRVRIGQATAAFPAVVGADRASVYRVPGYEKGGTALRDALVDALGCPVTLENDVNLAALAELHLGAGRGEGTFVALVLGDGFGAGIVLDGKLHRGVTGIAGEVAFLPQPGRALGAQVLGDVALAGLAKEHGLREDVTLRDVLDRAEAGDELADEVVVEVARRLAVVLASVAIVVDPGLFVLGDQAARPPVYDRVASFLRDQVAVLPVRVVPSPLGSDAVVLGAARAASEALR</sequence>
<dbReference type="PANTHER" id="PTHR18964">
    <property type="entry name" value="ROK (REPRESSOR, ORF, KINASE) FAMILY"/>
    <property type="match status" value="1"/>
</dbReference>
<dbReference type="SUPFAM" id="SSF53067">
    <property type="entry name" value="Actin-like ATPase domain"/>
    <property type="match status" value="1"/>
</dbReference>
<evidence type="ECO:0000313" key="3">
    <source>
        <dbReference type="Proteomes" id="UP001501138"/>
    </source>
</evidence>
<dbReference type="RefSeq" id="WP_344248448.1">
    <property type="nucleotide sequence ID" value="NZ_BAAAPM010000003.1"/>
</dbReference>
<proteinExistence type="inferred from homology"/>
<evidence type="ECO:0000313" key="2">
    <source>
        <dbReference type="EMBL" id="GAA1725974.1"/>
    </source>
</evidence>
<dbReference type="InterPro" id="IPR000600">
    <property type="entry name" value="ROK"/>
</dbReference>
<dbReference type="EMBL" id="BAAAPM010000003">
    <property type="protein sequence ID" value="GAA1725974.1"/>
    <property type="molecule type" value="Genomic_DNA"/>
</dbReference>
<dbReference type="InterPro" id="IPR043129">
    <property type="entry name" value="ATPase_NBD"/>
</dbReference>
<keyword evidence="3" id="KW-1185">Reference proteome</keyword>
<reference evidence="3" key="1">
    <citation type="journal article" date="2019" name="Int. J. Syst. Evol. Microbiol.">
        <title>The Global Catalogue of Microorganisms (GCM) 10K type strain sequencing project: providing services to taxonomists for standard genome sequencing and annotation.</title>
        <authorList>
            <consortium name="The Broad Institute Genomics Platform"/>
            <consortium name="The Broad Institute Genome Sequencing Center for Infectious Disease"/>
            <person name="Wu L."/>
            <person name="Ma J."/>
        </authorList>
    </citation>
    <scope>NUCLEOTIDE SEQUENCE [LARGE SCALE GENOMIC DNA]</scope>
    <source>
        <strain evidence="3">JCM 15589</strain>
    </source>
</reference>
<comment type="similarity">
    <text evidence="1">Belongs to the ROK (NagC/XylR) family.</text>
</comment>
<dbReference type="PANTHER" id="PTHR18964:SF149">
    <property type="entry name" value="BIFUNCTIONAL UDP-N-ACETYLGLUCOSAMINE 2-EPIMERASE_N-ACETYLMANNOSAMINE KINASE"/>
    <property type="match status" value="1"/>
</dbReference>
<accession>A0ABP4VGI5</accession>
<gene>
    <name evidence="2" type="ORF">GCM10009809_22310</name>
</gene>
<dbReference type="Pfam" id="PF00480">
    <property type="entry name" value="ROK"/>
    <property type="match status" value="1"/>
</dbReference>
<dbReference type="Proteomes" id="UP001501138">
    <property type="component" value="Unassembled WGS sequence"/>
</dbReference>
<dbReference type="Gene3D" id="3.30.420.40">
    <property type="match status" value="2"/>
</dbReference>
<evidence type="ECO:0000256" key="1">
    <source>
        <dbReference type="ARBA" id="ARBA00006479"/>
    </source>
</evidence>